<geneLocation type="plasmid" evidence="2 3">
    <name>unnamed2</name>
</geneLocation>
<accession>A0AAU7P1Y6</accession>
<protein>
    <recommendedName>
        <fullName evidence="4">Type IV pilus biogenesis protein PilP</fullName>
    </recommendedName>
</protein>
<evidence type="ECO:0000256" key="1">
    <source>
        <dbReference type="SAM" id="MobiDB-lite"/>
    </source>
</evidence>
<dbReference type="Proteomes" id="UP001225378">
    <property type="component" value="Plasmid unnamed2"/>
</dbReference>
<feature type="compositionally biased region" description="Polar residues" evidence="1">
    <location>
        <begin position="304"/>
        <end position="322"/>
    </location>
</feature>
<name>A0AAU7P1Y6_9GAMM</name>
<sequence length="456" mass="49165">MNTKLKAGVFQELFMQIHKRVNTFAIWASALSLAVTSAYALAQSEDGDILDDILGSPAKTVPYSEPQKLSTASEVTLQNNQAVMNLPAQQKPAENPTKLTAIGDGISASIASNNVTLATGADNQKISVSTDNIGLAVDAGHAKTSVPSNNVALVDAAVNSNTLDTSDNLKITSGTGKASTSIANEKTTINVAHDENPYVDPTKTGLASENTKTETESQSIAQKTDEKTAGIKDNQSLIPGIPVNQLEEIARFDMLENVELRRVKFLENKVARLKLQQEIRQIEADLSKPLPKDSLDSEKEKNLNGGQQKSSGSQNIIPPDIIQNSSDPNLLGNLPVINGPIDLPAPKPRAFSPEKDVKLKSIEGINDKITTVIQYKGKYYTLKVGERFKKWKVAQIDQDFILLKKGKLTARIDYYSGPKDENNLDTQVVLSNPGAPDAPLNTPVFKFPSVSLPGGQ</sequence>
<reference evidence="2 3" key="1">
    <citation type="journal article" date="2024" name="Microbiology">
        <title>Methylomarinum rosea sp. nov., a novel halophilic methanotrophic bacterium from the hypersaline Lake Elton.</title>
        <authorList>
            <person name="Suleimanov R.Z."/>
            <person name="Oshkin I.Y."/>
            <person name="Danilova O.V."/>
            <person name="Suzina N.E."/>
            <person name="Dedysh S.N."/>
        </authorList>
    </citation>
    <scope>NUCLEOTIDE SEQUENCE [LARGE SCALE GENOMIC DNA]</scope>
    <source>
        <strain evidence="2 3">Ch1-1</strain>
        <plasmid evidence="3">unnamed2</plasmid>
    </source>
</reference>
<dbReference type="AlphaFoldDB" id="A0AAU7P1Y6"/>
<feature type="compositionally biased region" description="Polar residues" evidence="1">
    <location>
        <begin position="205"/>
        <end position="222"/>
    </location>
</feature>
<proteinExistence type="predicted"/>
<keyword evidence="3" id="KW-1185">Reference proteome</keyword>
<organism evidence="2 3">
    <name type="scientific">Methylomarinum roseum</name>
    <dbReference type="NCBI Taxonomy" id="3067653"/>
    <lineage>
        <taxon>Bacteria</taxon>
        <taxon>Pseudomonadati</taxon>
        <taxon>Pseudomonadota</taxon>
        <taxon>Gammaproteobacteria</taxon>
        <taxon>Methylococcales</taxon>
        <taxon>Methylococcaceae</taxon>
        <taxon>Methylomarinum</taxon>
    </lineage>
</organism>
<keyword evidence="2" id="KW-0614">Plasmid</keyword>
<dbReference type="KEGG" id="mech:Q9L42_021330"/>
<evidence type="ECO:0008006" key="4">
    <source>
        <dbReference type="Google" id="ProtNLM"/>
    </source>
</evidence>
<feature type="compositionally biased region" description="Basic and acidic residues" evidence="1">
    <location>
        <begin position="289"/>
        <end position="302"/>
    </location>
</feature>
<evidence type="ECO:0000313" key="2">
    <source>
        <dbReference type="EMBL" id="XBS22851.1"/>
    </source>
</evidence>
<dbReference type="RefSeq" id="WP_349432863.1">
    <property type="nucleotide sequence ID" value="NZ_CP157744.1"/>
</dbReference>
<feature type="region of interest" description="Disordered" evidence="1">
    <location>
        <begin position="202"/>
        <end position="228"/>
    </location>
</feature>
<dbReference type="EMBL" id="CP157744">
    <property type="protein sequence ID" value="XBS22851.1"/>
    <property type="molecule type" value="Genomic_DNA"/>
</dbReference>
<feature type="region of interest" description="Disordered" evidence="1">
    <location>
        <begin position="289"/>
        <end position="322"/>
    </location>
</feature>
<gene>
    <name evidence="2" type="ORF">Q9L42_021330</name>
</gene>
<evidence type="ECO:0000313" key="3">
    <source>
        <dbReference type="Proteomes" id="UP001225378"/>
    </source>
</evidence>